<protein>
    <submittedName>
        <fullName evidence="2">AbgT family transporter</fullName>
    </submittedName>
</protein>
<evidence type="ECO:0000256" key="1">
    <source>
        <dbReference type="SAM" id="Phobius"/>
    </source>
</evidence>
<feature type="transmembrane region" description="Helical" evidence="1">
    <location>
        <begin position="89"/>
        <end position="108"/>
    </location>
</feature>
<gene>
    <name evidence="2" type="ORF">O4U47_03685</name>
</gene>
<evidence type="ECO:0000313" key="3">
    <source>
        <dbReference type="Proteomes" id="UP001165685"/>
    </source>
</evidence>
<keyword evidence="1" id="KW-1133">Transmembrane helix</keyword>
<feature type="transmembrane region" description="Helical" evidence="1">
    <location>
        <begin position="302"/>
        <end position="327"/>
    </location>
</feature>
<dbReference type="InterPro" id="IPR004697">
    <property type="entry name" value="AbgT"/>
</dbReference>
<comment type="caution">
    <text evidence="2">The sequence shown here is derived from an EMBL/GenBank/DDBJ whole genome shotgun (WGS) entry which is preliminary data.</text>
</comment>
<name>A0ABT4TGS9_9ACTN</name>
<feature type="transmembrane region" description="Helical" evidence="1">
    <location>
        <begin position="348"/>
        <end position="368"/>
    </location>
</feature>
<feature type="transmembrane region" description="Helical" evidence="1">
    <location>
        <begin position="271"/>
        <end position="290"/>
    </location>
</feature>
<feature type="transmembrane region" description="Helical" evidence="1">
    <location>
        <begin position="478"/>
        <end position="503"/>
    </location>
</feature>
<feature type="transmembrane region" description="Helical" evidence="1">
    <location>
        <begin position="417"/>
        <end position="435"/>
    </location>
</feature>
<accession>A0ABT4TGS9</accession>
<evidence type="ECO:0000313" key="2">
    <source>
        <dbReference type="EMBL" id="MDA2803600.1"/>
    </source>
</evidence>
<keyword evidence="1" id="KW-0472">Membrane</keyword>
<dbReference type="EMBL" id="JAQFWP010000004">
    <property type="protein sequence ID" value="MDA2803600.1"/>
    <property type="molecule type" value="Genomic_DNA"/>
</dbReference>
<feature type="transmembrane region" description="Helical" evidence="1">
    <location>
        <begin position="388"/>
        <end position="410"/>
    </location>
</feature>
<feature type="transmembrane region" description="Helical" evidence="1">
    <location>
        <begin position="447"/>
        <end position="466"/>
    </location>
</feature>
<feature type="transmembrane region" description="Helical" evidence="1">
    <location>
        <begin position="218"/>
        <end position="240"/>
    </location>
</feature>
<feature type="transmembrane region" description="Helical" evidence="1">
    <location>
        <begin position="129"/>
        <end position="152"/>
    </location>
</feature>
<dbReference type="PANTHER" id="PTHR30282">
    <property type="entry name" value="P-AMINOBENZOYL GLUTAMATE TRANSPORTER"/>
    <property type="match status" value="1"/>
</dbReference>
<keyword evidence="1" id="KW-0812">Transmembrane</keyword>
<feature type="transmembrane region" description="Helical" evidence="1">
    <location>
        <begin position="34"/>
        <end position="56"/>
    </location>
</feature>
<dbReference type="Pfam" id="PF03806">
    <property type="entry name" value="ABG_transport"/>
    <property type="match status" value="1"/>
</dbReference>
<proteinExistence type="predicted"/>
<dbReference type="Proteomes" id="UP001165685">
    <property type="component" value="Unassembled WGS sequence"/>
</dbReference>
<dbReference type="RefSeq" id="WP_270676090.1">
    <property type="nucleotide sequence ID" value="NZ_JAQFWP010000004.1"/>
</dbReference>
<reference evidence="2" key="1">
    <citation type="submission" date="2023-01" db="EMBL/GenBank/DDBJ databases">
        <title>Draft genome sequence of Nocardiopsis sp. LSu2-4 isolated from halophytes.</title>
        <authorList>
            <person name="Duangmal K."/>
            <person name="Chantavorakit T."/>
        </authorList>
    </citation>
    <scope>NUCLEOTIDE SEQUENCE</scope>
    <source>
        <strain evidence="2">LSu2-4</strain>
    </source>
</reference>
<keyword evidence="3" id="KW-1185">Reference proteome</keyword>
<dbReference type="PANTHER" id="PTHR30282:SF0">
    <property type="entry name" value="P-AMINOBENZOYL-GLUTAMATE TRANSPORT PROTEIN"/>
    <property type="match status" value="1"/>
</dbReference>
<sequence>MATADVRSTGRAMTVLMRFLQLIERAGNKLPHPFWLFILMGVLVVLLSAVLEALGVHAVSPADGERIAVKSLISAEGVQVVFGDAVDNFAAFPPMALIVVVMLGVAVAERAGLLNAVLRGSVTRVPDKLLTFALALVGVSASVASDAAYVVLVPLGAMIFKAAGRSPILGLVTAFGSISAGYNASIALTPGDALFAGLTTGAAQIIDPQYTVTPVANYFFTAVSAVLLALIITAVAEFVLAPATARMEVDGDGADAELGDMRLTADERRGLRNALLVVVAAAALIAAALIPSGSPFRGEDGGVLSSPLITGIAFIMGLLFLVAGAVFGRTTGSLSRAREIPEAMAQGVRDLAPVLVLFFAAAQFLAYFKWTGLGEVLAVRGAGLLGSAGVPTPVMLVGMVLVCTVMNIMITSGSAQWALVAPVFVPMFMLLSIPPETTQAVFRVADSPTNVISPMSPYFAMALGFLQRYRRDAGIGTLLSMTLPISVAMLVGWTLILLAWWGLGIPLGPGAPVR</sequence>
<organism evidence="2 3">
    <name type="scientific">Nocardiopsis suaedae</name>
    <dbReference type="NCBI Taxonomy" id="3018444"/>
    <lineage>
        <taxon>Bacteria</taxon>
        <taxon>Bacillati</taxon>
        <taxon>Actinomycetota</taxon>
        <taxon>Actinomycetes</taxon>
        <taxon>Streptosporangiales</taxon>
        <taxon>Nocardiopsidaceae</taxon>
        <taxon>Nocardiopsis</taxon>
    </lineage>
</organism>